<dbReference type="HOGENOM" id="CLU_082099_0_1_6"/>
<accession>B8KTS0</accession>
<dbReference type="InterPro" id="IPR007300">
    <property type="entry name" value="CidB/LrgB"/>
</dbReference>
<feature type="transmembrane region" description="Helical" evidence="5">
    <location>
        <begin position="217"/>
        <end position="237"/>
    </location>
</feature>
<dbReference type="Pfam" id="PF04172">
    <property type="entry name" value="LrgB"/>
    <property type="match status" value="1"/>
</dbReference>
<feature type="transmembrane region" description="Helical" evidence="5">
    <location>
        <begin position="12"/>
        <end position="33"/>
    </location>
</feature>
<comment type="subcellular location">
    <subcellularLocation>
        <location evidence="1">Membrane</location>
        <topology evidence="1">Multi-pass membrane protein</topology>
    </subcellularLocation>
</comment>
<feature type="transmembrane region" description="Helical" evidence="5">
    <location>
        <begin position="186"/>
        <end position="205"/>
    </location>
</feature>
<protein>
    <submittedName>
        <fullName evidence="6">LrgB family protein</fullName>
    </submittedName>
</protein>
<dbReference type="AlphaFoldDB" id="B8KTS0"/>
<evidence type="ECO:0000313" key="6">
    <source>
        <dbReference type="EMBL" id="EED35465.1"/>
    </source>
</evidence>
<evidence type="ECO:0000256" key="4">
    <source>
        <dbReference type="ARBA" id="ARBA00023136"/>
    </source>
</evidence>
<name>B8KTS0_9GAMM</name>
<feature type="transmembrane region" description="Helical" evidence="5">
    <location>
        <begin position="154"/>
        <end position="174"/>
    </location>
</feature>
<sequence length="238" mass="24615">MIESLEALLTPLPGALLAITVTVFSYLAALSIYRVTRRSPLANPVLIGMVFVALFLHLTDRDYTAYFAGAQALHFLLGTATVALAVPLFLQLNRVRKNMGLILVAVSAGSLVAACSAMGLAAWLGASEETIISLAPKSVTTPVAMAITERLGGLPALSAVVVILTGILGAIIGPHLLPRLGVRNKLAVGLAIGTASHGVGTARLLQLDRESGAWSGLAMGLNALITAIIVPLLVGLLR</sequence>
<reference evidence="7" key="1">
    <citation type="journal article" date="2013" name="BMC Microbiol.">
        <title>Taxonomy and evolution of bacteriochlorophyll a-containing members of the OM60/NOR5 clade of marine gammaproteobacteria: description of Luminiphilus syltensis gen. nov., sp. nov., reclassification of Haliea rubra as Pseudohaliea rubra gen. nov., comb. nov., and emendation of Chromatocurvus halotolerans.</title>
        <authorList>
            <person name="Spring S."/>
            <person name="Riedel T."/>
            <person name="Sproer C."/>
            <person name="Yan S."/>
            <person name="Harder J."/>
            <person name="Fuchs B.M."/>
        </authorList>
    </citation>
    <scope>NUCLEOTIDE SEQUENCE [LARGE SCALE GENOMIC DNA]</scope>
    <source>
        <strain evidence="7">NOR51-B</strain>
    </source>
</reference>
<keyword evidence="7" id="KW-1185">Reference proteome</keyword>
<proteinExistence type="predicted"/>
<keyword evidence="2 5" id="KW-0812">Transmembrane</keyword>
<dbReference type="STRING" id="565045.NOR51B_1410"/>
<dbReference type="PANTHER" id="PTHR30249">
    <property type="entry name" value="PUTATIVE SEROTONIN TRANSPORTER"/>
    <property type="match status" value="1"/>
</dbReference>
<feature type="transmembrane region" description="Helical" evidence="5">
    <location>
        <begin position="40"/>
        <end position="59"/>
    </location>
</feature>
<feature type="transmembrane region" description="Helical" evidence="5">
    <location>
        <begin position="65"/>
        <end position="90"/>
    </location>
</feature>
<dbReference type="GO" id="GO:0016020">
    <property type="term" value="C:membrane"/>
    <property type="evidence" value="ECO:0007669"/>
    <property type="project" value="UniProtKB-SubCell"/>
</dbReference>
<evidence type="ECO:0000313" key="7">
    <source>
        <dbReference type="Proteomes" id="UP000004699"/>
    </source>
</evidence>
<dbReference type="RefSeq" id="WP_009020211.1">
    <property type="nucleotide sequence ID" value="NZ_DS999411.1"/>
</dbReference>
<evidence type="ECO:0000256" key="1">
    <source>
        <dbReference type="ARBA" id="ARBA00004141"/>
    </source>
</evidence>
<feature type="transmembrane region" description="Helical" evidence="5">
    <location>
        <begin position="102"/>
        <end position="124"/>
    </location>
</feature>
<organism evidence="6 7">
    <name type="scientific">Luminiphilus syltensis NOR5-1B</name>
    <dbReference type="NCBI Taxonomy" id="565045"/>
    <lineage>
        <taxon>Bacteria</taxon>
        <taxon>Pseudomonadati</taxon>
        <taxon>Pseudomonadota</taxon>
        <taxon>Gammaproteobacteria</taxon>
        <taxon>Cellvibrionales</taxon>
        <taxon>Halieaceae</taxon>
        <taxon>Luminiphilus</taxon>
    </lineage>
</organism>
<dbReference type="Proteomes" id="UP000004699">
    <property type="component" value="Unassembled WGS sequence"/>
</dbReference>
<evidence type="ECO:0000256" key="3">
    <source>
        <dbReference type="ARBA" id="ARBA00022989"/>
    </source>
</evidence>
<keyword evidence="4 5" id="KW-0472">Membrane</keyword>
<keyword evidence="3 5" id="KW-1133">Transmembrane helix</keyword>
<dbReference type="eggNOG" id="COG1346">
    <property type="taxonomic scope" value="Bacteria"/>
</dbReference>
<dbReference type="OrthoDB" id="9811701at2"/>
<evidence type="ECO:0000256" key="5">
    <source>
        <dbReference type="SAM" id="Phobius"/>
    </source>
</evidence>
<dbReference type="PANTHER" id="PTHR30249:SF0">
    <property type="entry name" value="PLASTIDAL GLYCOLATE_GLYCERATE TRANSLOCATOR 1, CHLOROPLASTIC"/>
    <property type="match status" value="1"/>
</dbReference>
<dbReference type="EMBL" id="DS999411">
    <property type="protein sequence ID" value="EED35465.1"/>
    <property type="molecule type" value="Genomic_DNA"/>
</dbReference>
<evidence type="ECO:0000256" key="2">
    <source>
        <dbReference type="ARBA" id="ARBA00022692"/>
    </source>
</evidence>
<gene>
    <name evidence="6" type="ORF">NOR51B_1410</name>
</gene>